<reference evidence="2 3" key="1">
    <citation type="submission" date="2019-07" db="EMBL/GenBank/DDBJ databases">
        <title>Whole genome shotgun sequence of Microbacterium aerolatum NBRC 103071.</title>
        <authorList>
            <person name="Hosoyama A."/>
            <person name="Uohara A."/>
            <person name="Ohji S."/>
            <person name="Ichikawa N."/>
        </authorList>
    </citation>
    <scope>NUCLEOTIDE SEQUENCE [LARGE SCALE GENOMIC DNA]</scope>
    <source>
        <strain evidence="2 3">NBRC 103071</strain>
    </source>
</reference>
<organism evidence="2 3">
    <name type="scientific">Microbacterium aerolatum</name>
    <dbReference type="NCBI Taxonomy" id="153731"/>
    <lineage>
        <taxon>Bacteria</taxon>
        <taxon>Bacillati</taxon>
        <taxon>Actinomycetota</taxon>
        <taxon>Actinomycetes</taxon>
        <taxon>Micrococcales</taxon>
        <taxon>Microbacteriaceae</taxon>
        <taxon>Microbacterium</taxon>
    </lineage>
</organism>
<feature type="compositionally biased region" description="Acidic residues" evidence="1">
    <location>
        <begin position="36"/>
        <end position="56"/>
    </location>
</feature>
<feature type="compositionally biased region" description="Basic and acidic residues" evidence="1">
    <location>
        <begin position="1"/>
        <end position="28"/>
    </location>
</feature>
<protein>
    <submittedName>
        <fullName evidence="2">Uncharacterized protein</fullName>
    </submittedName>
</protein>
<proteinExistence type="predicted"/>
<dbReference type="RefSeq" id="WP_184282437.1">
    <property type="nucleotide sequence ID" value="NZ_BJUW01000006.1"/>
</dbReference>
<gene>
    <name evidence="2" type="ORF">MAE01_17130</name>
</gene>
<dbReference type="Proteomes" id="UP000321225">
    <property type="component" value="Unassembled WGS sequence"/>
</dbReference>
<dbReference type="AlphaFoldDB" id="A0A511AKW9"/>
<accession>A0A511AKW9</accession>
<comment type="caution">
    <text evidence="2">The sequence shown here is derived from an EMBL/GenBank/DDBJ whole genome shotgun (WGS) entry which is preliminary data.</text>
</comment>
<keyword evidence="3" id="KW-1185">Reference proteome</keyword>
<feature type="region of interest" description="Disordered" evidence="1">
    <location>
        <begin position="1"/>
        <end position="56"/>
    </location>
</feature>
<evidence type="ECO:0000313" key="3">
    <source>
        <dbReference type="Proteomes" id="UP000321225"/>
    </source>
</evidence>
<sequence length="56" mass="5893">MSDPRTDDPTESGLDKGTGDPNDDRAFLDDLPPAQVEDDLGEGAEDIDSDEADADA</sequence>
<evidence type="ECO:0000313" key="2">
    <source>
        <dbReference type="EMBL" id="GEK86537.1"/>
    </source>
</evidence>
<name>A0A511AKW9_9MICO</name>
<dbReference type="EMBL" id="BJUW01000006">
    <property type="protein sequence ID" value="GEK86537.1"/>
    <property type="molecule type" value="Genomic_DNA"/>
</dbReference>
<evidence type="ECO:0000256" key="1">
    <source>
        <dbReference type="SAM" id="MobiDB-lite"/>
    </source>
</evidence>